<evidence type="ECO:0000313" key="2">
    <source>
        <dbReference type="Proteomes" id="UP000199226"/>
    </source>
</evidence>
<organism evidence="1 2">
    <name type="scientific">Daejeonella rubra</name>
    <dbReference type="NCBI Taxonomy" id="990371"/>
    <lineage>
        <taxon>Bacteria</taxon>
        <taxon>Pseudomonadati</taxon>
        <taxon>Bacteroidota</taxon>
        <taxon>Sphingobacteriia</taxon>
        <taxon>Sphingobacteriales</taxon>
        <taxon>Sphingobacteriaceae</taxon>
        <taxon>Daejeonella</taxon>
    </lineage>
</organism>
<protein>
    <submittedName>
        <fullName evidence="1">Uncharacterized protein</fullName>
    </submittedName>
</protein>
<dbReference type="EMBL" id="FNHH01000013">
    <property type="protein sequence ID" value="SDM46554.1"/>
    <property type="molecule type" value="Genomic_DNA"/>
</dbReference>
<dbReference type="AlphaFoldDB" id="A0A1G9TGC8"/>
<keyword evidence="2" id="KW-1185">Reference proteome</keyword>
<accession>A0A1G9TGC8</accession>
<proteinExistence type="predicted"/>
<dbReference type="Proteomes" id="UP000199226">
    <property type="component" value="Unassembled WGS sequence"/>
</dbReference>
<reference evidence="2" key="1">
    <citation type="submission" date="2016-10" db="EMBL/GenBank/DDBJ databases">
        <authorList>
            <person name="Varghese N."/>
            <person name="Submissions S."/>
        </authorList>
    </citation>
    <scope>NUCLEOTIDE SEQUENCE [LARGE SCALE GENOMIC DNA]</scope>
    <source>
        <strain evidence="2">DSM 24536</strain>
    </source>
</reference>
<gene>
    <name evidence="1" type="ORF">SAMN05421813_1134</name>
</gene>
<name>A0A1G9TGC8_9SPHI</name>
<evidence type="ECO:0000313" key="1">
    <source>
        <dbReference type="EMBL" id="SDM46554.1"/>
    </source>
</evidence>
<sequence length="62" mass="6764">MKANHNQYDSKVNVVFVVVNISSSKNESKSQLCSCKGSLFTVVVNISSSKNESKSQLSLNLI</sequence>